<keyword evidence="2" id="KW-0812">Transmembrane</keyword>
<name>A0A3P7NJI7_DIBLA</name>
<evidence type="ECO:0000313" key="4">
    <source>
        <dbReference type="Proteomes" id="UP000281553"/>
    </source>
</evidence>
<dbReference type="EMBL" id="UYRU01047327">
    <property type="protein sequence ID" value="VDN09569.1"/>
    <property type="molecule type" value="Genomic_DNA"/>
</dbReference>
<evidence type="ECO:0000313" key="3">
    <source>
        <dbReference type="EMBL" id="VDN09569.1"/>
    </source>
</evidence>
<keyword evidence="4" id="KW-1185">Reference proteome</keyword>
<keyword evidence="2" id="KW-1133">Transmembrane helix</keyword>
<keyword evidence="2" id="KW-0472">Membrane</keyword>
<gene>
    <name evidence="3" type="ORF">DILT_LOCUS5400</name>
</gene>
<feature type="region of interest" description="Disordered" evidence="1">
    <location>
        <begin position="1"/>
        <end position="24"/>
    </location>
</feature>
<reference evidence="3 4" key="1">
    <citation type="submission" date="2018-11" db="EMBL/GenBank/DDBJ databases">
        <authorList>
            <consortium name="Pathogen Informatics"/>
        </authorList>
    </citation>
    <scope>NUCLEOTIDE SEQUENCE [LARGE SCALE GENOMIC DNA]</scope>
</reference>
<organism evidence="3 4">
    <name type="scientific">Dibothriocephalus latus</name>
    <name type="common">Fish tapeworm</name>
    <name type="synonym">Diphyllobothrium latum</name>
    <dbReference type="NCBI Taxonomy" id="60516"/>
    <lineage>
        <taxon>Eukaryota</taxon>
        <taxon>Metazoa</taxon>
        <taxon>Spiralia</taxon>
        <taxon>Lophotrochozoa</taxon>
        <taxon>Platyhelminthes</taxon>
        <taxon>Cestoda</taxon>
        <taxon>Eucestoda</taxon>
        <taxon>Diphyllobothriidea</taxon>
        <taxon>Diphyllobothriidae</taxon>
        <taxon>Dibothriocephalus</taxon>
    </lineage>
</organism>
<proteinExistence type="predicted"/>
<protein>
    <submittedName>
        <fullName evidence="3">Uncharacterized protein</fullName>
    </submittedName>
</protein>
<evidence type="ECO:0000256" key="1">
    <source>
        <dbReference type="SAM" id="MobiDB-lite"/>
    </source>
</evidence>
<dbReference type="Proteomes" id="UP000281553">
    <property type="component" value="Unassembled WGS sequence"/>
</dbReference>
<dbReference type="OrthoDB" id="6224876at2759"/>
<accession>A0A3P7NJI7</accession>
<dbReference type="AlphaFoldDB" id="A0A3P7NJI7"/>
<feature type="transmembrane region" description="Helical" evidence="2">
    <location>
        <begin position="32"/>
        <end position="51"/>
    </location>
</feature>
<sequence length="163" mass="18293">MKKDSLNTQASSSRNFTKSPQRSSQPLFSHKIIPVSHIFSTYLLVFALILLTSQCTLAHAASRFRRPYTFFGIHPEETYRELTKSVRKREAAARLPTWGIPDDLGMGSDGLGDEGEEKPAFNIGLLQEAGKSGDKQKTFLTRSEIQAYLAHLNAFYLKNGMPR</sequence>
<evidence type="ECO:0000256" key="2">
    <source>
        <dbReference type="SAM" id="Phobius"/>
    </source>
</evidence>